<feature type="domain" description="F-box" evidence="1">
    <location>
        <begin position="6"/>
        <end position="52"/>
    </location>
</feature>
<evidence type="ECO:0000259" key="1">
    <source>
        <dbReference type="PROSITE" id="PS50181"/>
    </source>
</evidence>
<dbReference type="PROSITE" id="PS50181">
    <property type="entry name" value="FBOX"/>
    <property type="match status" value="1"/>
</dbReference>
<dbReference type="InterPro" id="IPR050796">
    <property type="entry name" value="SCF_F-box_component"/>
</dbReference>
<dbReference type="InterPro" id="IPR011043">
    <property type="entry name" value="Gal_Oxase/kelch_b-propeller"/>
</dbReference>
<dbReference type="InterPro" id="IPR006527">
    <property type="entry name" value="F-box-assoc_dom_typ1"/>
</dbReference>
<dbReference type="InterPro" id="IPR001810">
    <property type="entry name" value="F-box_dom"/>
</dbReference>
<dbReference type="Pfam" id="PF07734">
    <property type="entry name" value="FBA_1"/>
    <property type="match status" value="1"/>
</dbReference>
<dbReference type="AlphaFoldDB" id="A0AAV3RTX8"/>
<dbReference type="PANTHER" id="PTHR31672">
    <property type="entry name" value="BNACNNG10540D PROTEIN"/>
    <property type="match status" value="1"/>
</dbReference>
<evidence type="ECO:0000313" key="2">
    <source>
        <dbReference type="EMBL" id="GAA0185181.1"/>
    </source>
</evidence>
<dbReference type="SMART" id="SM00256">
    <property type="entry name" value="FBOX"/>
    <property type="match status" value="1"/>
</dbReference>
<evidence type="ECO:0000313" key="3">
    <source>
        <dbReference type="Proteomes" id="UP001454036"/>
    </source>
</evidence>
<accession>A0AAV3RTX8</accession>
<gene>
    <name evidence="2" type="ORF">LIER_32469</name>
</gene>
<protein>
    <recommendedName>
        <fullName evidence="1">F-box domain-containing protein</fullName>
    </recommendedName>
</protein>
<dbReference type="PANTHER" id="PTHR31672:SF13">
    <property type="entry name" value="F-BOX PROTEIN CPR30-LIKE"/>
    <property type="match status" value="1"/>
</dbReference>
<name>A0AAV3RTX8_LITER</name>
<organism evidence="2 3">
    <name type="scientific">Lithospermum erythrorhizon</name>
    <name type="common">Purple gromwell</name>
    <name type="synonym">Lithospermum officinale var. erythrorhizon</name>
    <dbReference type="NCBI Taxonomy" id="34254"/>
    <lineage>
        <taxon>Eukaryota</taxon>
        <taxon>Viridiplantae</taxon>
        <taxon>Streptophyta</taxon>
        <taxon>Embryophyta</taxon>
        <taxon>Tracheophyta</taxon>
        <taxon>Spermatophyta</taxon>
        <taxon>Magnoliopsida</taxon>
        <taxon>eudicotyledons</taxon>
        <taxon>Gunneridae</taxon>
        <taxon>Pentapetalae</taxon>
        <taxon>asterids</taxon>
        <taxon>lamiids</taxon>
        <taxon>Boraginales</taxon>
        <taxon>Boraginaceae</taxon>
        <taxon>Boraginoideae</taxon>
        <taxon>Lithospermeae</taxon>
        <taxon>Lithospermum</taxon>
    </lineage>
</organism>
<dbReference type="EMBL" id="BAABME010012497">
    <property type="protein sequence ID" value="GAA0185181.1"/>
    <property type="molecule type" value="Genomic_DNA"/>
</dbReference>
<dbReference type="InterPro" id="IPR036047">
    <property type="entry name" value="F-box-like_dom_sf"/>
</dbReference>
<keyword evidence="3" id="KW-1185">Reference proteome</keyword>
<dbReference type="SUPFAM" id="SSF81383">
    <property type="entry name" value="F-box domain"/>
    <property type="match status" value="1"/>
</dbReference>
<dbReference type="InterPro" id="IPR017451">
    <property type="entry name" value="F-box-assoc_interact_dom"/>
</dbReference>
<dbReference type="SUPFAM" id="SSF50965">
    <property type="entry name" value="Galactose oxidase, central domain"/>
    <property type="match status" value="1"/>
</dbReference>
<dbReference type="NCBIfam" id="TIGR01640">
    <property type="entry name" value="F_box_assoc_1"/>
    <property type="match status" value="1"/>
</dbReference>
<dbReference type="Proteomes" id="UP001454036">
    <property type="component" value="Unassembled WGS sequence"/>
</dbReference>
<reference evidence="2 3" key="1">
    <citation type="submission" date="2024-01" db="EMBL/GenBank/DDBJ databases">
        <title>The complete chloroplast genome sequence of Lithospermum erythrorhizon: insights into the phylogenetic relationship among Boraginaceae species and the maternal lineages of purple gromwells.</title>
        <authorList>
            <person name="Okada T."/>
            <person name="Watanabe K."/>
        </authorList>
    </citation>
    <scope>NUCLEOTIDE SEQUENCE [LARGE SCALE GENOMIC DNA]</scope>
</reference>
<comment type="caution">
    <text evidence="2">The sequence shown here is derived from an EMBL/GenBank/DDBJ whole genome shotgun (WGS) entry which is preliminary data.</text>
</comment>
<sequence>MQQTSKLSNKDIPMEVLTDILSRLAVKSLMRMRSMSKWVCRLIDSKEFMNQHLCQSLSSKTNRTLVLGGLGVYSIDLESLDKALVLKPPHRCSDISNSCNGLFLVLGESPYLWNPYTRFHKDIPPIPLDDSPSPPSSFTVLGFGFDALSDDYKVLNVLHFRGLDFRWLSSSAYVYSLRSNAWRKIRDFPYQLHCKRVWRVYLSGALHTIVFNHYSGLDPGIMAFDFASEEHRKLPLPHIPVKDFNPVGLDVLDGYLCVLNSLKKHRIDVWIMKEYGNKESWVKLLSIAPPAIERYSTLSPLVFSKEGDKVLLNCDDKWLVWYDLINKTSTNVPVEGLPFIFNAEVSVQSLLPFDDASVADKVRIQCSKQDKRRFRKKRDEFLSEGFKLVL</sequence>
<proteinExistence type="predicted"/>